<accession>A0A6N4TFV3</accession>
<dbReference type="GO" id="GO:0015095">
    <property type="term" value="F:magnesium ion transmembrane transporter activity"/>
    <property type="evidence" value="ECO:0007669"/>
    <property type="project" value="TreeGrafter"/>
</dbReference>
<evidence type="ECO:0000256" key="6">
    <source>
        <dbReference type="ARBA" id="ARBA00022842"/>
    </source>
</evidence>
<dbReference type="KEGG" id="aarg:Aargi30884_02270"/>
<organism evidence="13 14">
    <name type="scientific">Amedibacterium intestinale</name>
    <dbReference type="NCBI Taxonomy" id="2583452"/>
    <lineage>
        <taxon>Bacteria</taxon>
        <taxon>Bacillati</taxon>
        <taxon>Bacillota</taxon>
        <taxon>Erysipelotrichia</taxon>
        <taxon>Erysipelotrichales</taxon>
        <taxon>Erysipelotrichaceae</taxon>
        <taxon>Amedibacterium</taxon>
    </lineage>
</organism>
<evidence type="ECO:0000256" key="3">
    <source>
        <dbReference type="ARBA" id="ARBA00022448"/>
    </source>
</evidence>
<sequence length="306" mass="36625">MMFYTAKDAWMPCEWQKDTTNLLVGFCKSEDLIYMQKQMHLFSKNTIKEVLGQSDDKKVNKVDTYYGYVFGILYLFTKYKQDTPKISFYIVLHTLLIVCDDETCLQELQKEILQLDPGVCTLEKTLREVLEYVLFHVERQLDEVENEMTAFDEKISPFDRGIANEFREYRRLMLRMSHFMEQILDVCENLLEDENTFFHTEHLHQLKIAKDKAVRIEERVRMMEEYIEQLKEEFQFQQDYKLNQTMYVFTVVTVIFLPLTLIVGWYGMNFTSMPEVTWKYGYLFVILLSVSVVGCLLLYLKRKKLL</sequence>
<keyword evidence="3" id="KW-0813">Transport</keyword>
<dbReference type="SUPFAM" id="SSF143865">
    <property type="entry name" value="CorA soluble domain-like"/>
    <property type="match status" value="1"/>
</dbReference>
<evidence type="ECO:0000313" key="14">
    <source>
        <dbReference type="Proteomes" id="UP000464754"/>
    </source>
</evidence>
<dbReference type="InterPro" id="IPR045861">
    <property type="entry name" value="CorA_cytoplasmic_dom"/>
</dbReference>
<comment type="subcellular location">
    <subcellularLocation>
        <location evidence="1">Cell membrane</location>
        <topology evidence="1">Multi-pass membrane protein</topology>
    </subcellularLocation>
</comment>
<evidence type="ECO:0000256" key="12">
    <source>
        <dbReference type="SAM" id="Phobius"/>
    </source>
</evidence>
<dbReference type="RefSeq" id="WP_118276792.1">
    <property type="nucleotide sequence ID" value="NZ_AP019695.1"/>
</dbReference>
<dbReference type="EMBL" id="AP019695">
    <property type="protein sequence ID" value="BBK21324.1"/>
    <property type="molecule type" value="Genomic_DNA"/>
</dbReference>
<evidence type="ECO:0000256" key="8">
    <source>
        <dbReference type="ARBA" id="ARBA00023065"/>
    </source>
</evidence>
<keyword evidence="7 12" id="KW-1133">Transmembrane helix</keyword>
<keyword evidence="8" id="KW-0406">Ion transport</keyword>
<dbReference type="Pfam" id="PF01544">
    <property type="entry name" value="CorA"/>
    <property type="match status" value="1"/>
</dbReference>
<dbReference type="GO" id="GO:0050897">
    <property type="term" value="F:cobalt ion binding"/>
    <property type="evidence" value="ECO:0007669"/>
    <property type="project" value="TreeGrafter"/>
</dbReference>
<feature type="transmembrane region" description="Helical" evidence="12">
    <location>
        <begin position="246"/>
        <end position="268"/>
    </location>
</feature>
<evidence type="ECO:0000256" key="7">
    <source>
        <dbReference type="ARBA" id="ARBA00022989"/>
    </source>
</evidence>
<keyword evidence="14" id="KW-1185">Reference proteome</keyword>
<dbReference type="PANTHER" id="PTHR46494:SF1">
    <property type="entry name" value="CORA FAMILY METAL ION TRANSPORTER (EUROFUNG)"/>
    <property type="match status" value="1"/>
</dbReference>
<keyword evidence="5 12" id="KW-0812">Transmembrane</keyword>
<evidence type="ECO:0000256" key="11">
    <source>
        <dbReference type="ARBA" id="ARBA00045497"/>
    </source>
</evidence>
<dbReference type="GO" id="GO:0015087">
    <property type="term" value="F:cobalt ion transmembrane transporter activity"/>
    <property type="evidence" value="ECO:0007669"/>
    <property type="project" value="TreeGrafter"/>
</dbReference>
<dbReference type="GO" id="GO:0000287">
    <property type="term" value="F:magnesium ion binding"/>
    <property type="evidence" value="ECO:0007669"/>
    <property type="project" value="TreeGrafter"/>
</dbReference>
<evidence type="ECO:0000256" key="9">
    <source>
        <dbReference type="ARBA" id="ARBA00023136"/>
    </source>
</evidence>
<comment type="catalytic activity">
    <reaction evidence="10">
        <text>Mg(2+)(in) = Mg(2+)(out)</text>
        <dbReference type="Rhea" id="RHEA:29827"/>
        <dbReference type="ChEBI" id="CHEBI:18420"/>
    </reaction>
</comment>
<evidence type="ECO:0000256" key="4">
    <source>
        <dbReference type="ARBA" id="ARBA00022475"/>
    </source>
</evidence>
<dbReference type="FunFam" id="1.20.58.340:FF:000004">
    <property type="entry name" value="Magnesium transport protein CorA"/>
    <property type="match status" value="1"/>
</dbReference>
<dbReference type="InterPro" id="IPR002523">
    <property type="entry name" value="MgTranspt_CorA/ZnTranspt_ZntB"/>
</dbReference>
<dbReference type="Proteomes" id="UP000464754">
    <property type="component" value="Chromosome"/>
</dbReference>
<keyword evidence="9 12" id="KW-0472">Membrane</keyword>
<keyword evidence="6" id="KW-0460">Magnesium</keyword>
<dbReference type="AlphaFoldDB" id="A0A6N4TFV3"/>
<reference evidence="14" key="1">
    <citation type="submission" date="2019-05" db="EMBL/GenBank/DDBJ databases">
        <title>Complete genome sequencing of Absiella argi strain JCM 30884.</title>
        <authorList>
            <person name="Sakamoto M."/>
            <person name="Murakami T."/>
            <person name="Mori H."/>
        </authorList>
    </citation>
    <scope>NUCLEOTIDE SEQUENCE [LARGE SCALE GENOMIC DNA]</scope>
    <source>
        <strain evidence="14">JCM 30884</strain>
    </source>
</reference>
<name>A0A6N4TFV3_9FIRM</name>
<comment type="function">
    <text evidence="11">Mediates influx of magnesium ions. Alternates between open and closed states. Activated by low cytoplasmic Mg(2+) levels. Inactive when cytoplasmic Mg(2+) levels are high.</text>
</comment>
<evidence type="ECO:0000256" key="5">
    <source>
        <dbReference type="ARBA" id="ARBA00022692"/>
    </source>
</evidence>
<protein>
    <submittedName>
        <fullName evidence="13">Magnesium transporter</fullName>
    </submittedName>
</protein>
<dbReference type="SUPFAM" id="SSF144083">
    <property type="entry name" value="Magnesium transport protein CorA, transmembrane region"/>
    <property type="match status" value="1"/>
</dbReference>
<comment type="similarity">
    <text evidence="2">Belongs to the CorA metal ion transporter (MIT) (TC 1.A.35) family.</text>
</comment>
<evidence type="ECO:0000313" key="13">
    <source>
        <dbReference type="EMBL" id="BBK21324.1"/>
    </source>
</evidence>
<evidence type="ECO:0000256" key="2">
    <source>
        <dbReference type="ARBA" id="ARBA00009765"/>
    </source>
</evidence>
<evidence type="ECO:0000256" key="10">
    <source>
        <dbReference type="ARBA" id="ARBA00034269"/>
    </source>
</evidence>
<proteinExistence type="inferred from homology"/>
<evidence type="ECO:0000256" key="1">
    <source>
        <dbReference type="ARBA" id="ARBA00004651"/>
    </source>
</evidence>
<dbReference type="GO" id="GO:0005886">
    <property type="term" value="C:plasma membrane"/>
    <property type="evidence" value="ECO:0007669"/>
    <property type="project" value="UniProtKB-SubCell"/>
</dbReference>
<feature type="transmembrane region" description="Helical" evidence="12">
    <location>
        <begin position="280"/>
        <end position="300"/>
    </location>
</feature>
<dbReference type="InterPro" id="IPR045863">
    <property type="entry name" value="CorA_TM1_TM2"/>
</dbReference>
<dbReference type="Gene3D" id="1.20.58.340">
    <property type="entry name" value="Magnesium transport protein CorA, transmembrane region"/>
    <property type="match status" value="2"/>
</dbReference>
<keyword evidence="4" id="KW-1003">Cell membrane</keyword>
<gene>
    <name evidence="13" type="ORF">Aargi30884_02270</name>
</gene>
<dbReference type="PANTHER" id="PTHR46494">
    <property type="entry name" value="CORA FAMILY METAL ION TRANSPORTER (EUROFUNG)"/>
    <property type="match status" value="1"/>
</dbReference>